<proteinExistence type="predicted"/>
<dbReference type="Pfam" id="PF12306">
    <property type="entry name" value="PixA"/>
    <property type="match status" value="1"/>
</dbReference>
<evidence type="ECO:0000313" key="2">
    <source>
        <dbReference type="Proteomes" id="UP000305681"/>
    </source>
</evidence>
<dbReference type="GO" id="GO:0000428">
    <property type="term" value="C:DNA-directed RNA polymerase complex"/>
    <property type="evidence" value="ECO:0007669"/>
    <property type="project" value="UniProtKB-KW"/>
</dbReference>
<accession>A0A377RV27</accession>
<keyword evidence="1" id="KW-0804">Transcription</keyword>
<sequence>MTDAQLYASNITINILVVIDTDLIMAQHPRQTSPDQTKPVGLAHTSQYMIATDPRGINSGQGTADLSFKANVGDFVSFTGASIYDNADSAVIVYGINYWNGDKVFNTFVSNTITRRNAAVPNTDSSNGLPAVQQSRNFSNFTAQVSKSGTENFYVYIAVYSLNDDGQTQSLYGYFYWDPQITVG</sequence>
<dbReference type="Proteomes" id="UP000305681">
    <property type="component" value="Unassembled WGS sequence"/>
</dbReference>
<evidence type="ECO:0000313" key="1">
    <source>
        <dbReference type="EMBL" id="TNC78770.1"/>
    </source>
</evidence>
<dbReference type="Gene3D" id="2.60.40.3910">
    <property type="entry name" value="Inclusion body protein"/>
    <property type="match status" value="1"/>
</dbReference>
<dbReference type="EMBL" id="VDGE01000001">
    <property type="protein sequence ID" value="TNC78770.1"/>
    <property type="molecule type" value="Genomic_DNA"/>
</dbReference>
<protein>
    <submittedName>
        <fullName evidence="1">DNA-directed RNA polymerase subunit beta</fullName>
    </submittedName>
</protein>
<organism evidence="1 2">
    <name type="scientific">Janthinobacterium lividum</name>
    <dbReference type="NCBI Taxonomy" id="29581"/>
    <lineage>
        <taxon>Bacteria</taxon>
        <taxon>Pseudomonadati</taxon>
        <taxon>Pseudomonadota</taxon>
        <taxon>Betaproteobacteria</taxon>
        <taxon>Burkholderiales</taxon>
        <taxon>Oxalobacteraceae</taxon>
        <taxon>Janthinobacterium</taxon>
    </lineage>
</organism>
<gene>
    <name evidence="1" type="ORF">FHI69_05790</name>
</gene>
<comment type="caution">
    <text evidence="1">The sequence shown here is derived from an EMBL/GenBank/DDBJ whole genome shotgun (WGS) entry which is preliminary data.</text>
</comment>
<dbReference type="InterPro" id="IPR038712">
    <property type="entry name" value="PixA-like_sf"/>
</dbReference>
<dbReference type="RefSeq" id="WP_092714238.1">
    <property type="nucleotide sequence ID" value="NZ_UGJG01000004.1"/>
</dbReference>
<keyword evidence="1" id="KW-0240">DNA-directed RNA polymerase</keyword>
<dbReference type="InterPro" id="IPR021087">
    <property type="entry name" value="Uncharacterised_PixA/AidA"/>
</dbReference>
<name>A0A377RV27_9BURK</name>
<reference evidence="1 2" key="1">
    <citation type="submission" date="2019-06" db="EMBL/GenBank/DDBJ databases">
        <title>Genome sequence of Janthinobacterium lividum UCD_MED1.</title>
        <authorList>
            <person name="De Leon M.E."/>
            <person name="Jospin G."/>
        </authorList>
    </citation>
    <scope>NUCLEOTIDE SEQUENCE [LARGE SCALE GENOMIC DNA]</scope>
    <source>
        <strain evidence="1 2">UCD_MED1</strain>
    </source>
</reference>
<dbReference type="AlphaFoldDB" id="A0A377RV27"/>